<evidence type="ECO:0000256" key="1">
    <source>
        <dbReference type="ARBA" id="ARBA00022729"/>
    </source>
</evidence>
<evidence type="ECO:0000313" key="10">
    <source>
        <dbReference type="Proteomes" id="UP000006683"/>
    </source>
</evidence>
<gene>
    <name evidence="6" type="primary">bamD</name>
    <name evidence="9" type="ordered locus">Fbal_0799</name>
</gene>
<dbReference type="HOGENOM" id="CLU_065982_0_2_6"/>
<dbReference type="PANTHER" id="PTHR37423">
    <property type="entry name" value="SOLUBLE LYTIC MUREIN TRANSGLYCOSYLASE-RELATED"/>
    <property type="match status" value="1"/>
</dbReference>
<evidence type="ECO:0000256" key="3">
    <source>
        <dbReference type="ARBA" id="ARBA00023139"/>
    </source>
</evidence>
<keyword evidence="5 6" id="KW-0449">Lipoprotein</keyword>
<evidence type="ECO:0000256" key="5">
    <source>
        <dbReference type="ARBA" id="ARBA00023288"/>
    </source>
</evidence>
<feature type="chain" id="PRO_5009010577" description="Outer membrane protein assembly factor BamD" evidence="7">
    <location>
        <begin position="20"/>
        <end position="256"/>
    </location>
</feature>
<keyword evidence="3 6" id="KW-0564">Palmitate</keyword>
<keyword evidence="1 6" id="KW-0732">Signal</keyword>
<proteinExistence type="inferred from homology"/>
<feature type="signal peptide" evidence="7">
    <location>
        <begin position="1"/>
        <end position="19"/>
    </location>
</feature>
<dbReference type="HAMAP" id="MF_00922">
    <property type="entry name" value="OM_assembly_BamD"/>
    <property type="match status" value="1"/>
</dbReference>
<dbReference type="OrthoDB" id="9779191at2"/>
<dbReference type="Proteomes" id="UP000006683">
    <property type="component" value="Chromosome"/>
</dbReference>
<dbReference type="RefSeq" id="WP_013344314.1">
    <property type="nucleotide sequence ID" value="NC_014541.1"/>
</dbReference>
<comment type="similarity">
    <text evidence="6">Belongs to the BamD family.</text>
</comment>
<dbReference type="GO" id="GO:0051205">
    <property type="term" value="P:protein insertion into membrane"/>
    <property type="evidence" value="ECO:0007669"/>
    <property type="project" value="UniProtKB-UniRule"/>
</dbReference>
<dbReference type="GeneID" id="67181037"/>
<keyword evidence="2 6" id="KW-0472">Membrane</keyword>
<accession>E1SSG8</accession>
<dbReference type="GO" id="GO:1990063">
    <property type="term" value="C:Bam protein complex"/>
    <property type="evidence" value="ECO:0007669"/>
    <property type="project" value="TreeGrafter"/>
</dbReference>
<dbReference type="PANTHER" id="PTHR37423:SF1">
    <property type="entry name" value="OUTER MEMBRANE PROTEIN ASSEMBLY FACTOR BAMD"/>
    <property type="match status" value="1"/>
</dbReference>
<dbReference type="AlphaFoldDB" id="E1SSG8"/>
<dbReference type="Gene3D" id="1.25.40.10">
    <property type="entry name" value="Tetratricopeptide repeat domain"/>
    <property type="match status" value="1"/>
</dbReference>
<comment type="subcellular location">
    <subcellularLocation>
        <location evidence="6">Cell outer membrane</location>
        <topology evidence="6">Lipid-anchor</topology>
    </subcellularLocation>
</comment>
<dbReference type="STRING" id="550540.Fbal_0799"/>
<dbReference type="InterPro" id="IPR017689">
    <property type="entry name" value="BamD"/>
</dbReference>
<dbReference type="SUPFAM" id="SSF48452">
    <property type="entry name" value="TPR-like"/>
    <property type="match status" value="1"/>
</dbReference>
<keyword evidence="10" id="KW-1185">Reference proteome</keyword>
<keyword evidence="4 6" id="KW-0998">Cell outer membrane</keyword>
<sequence>MRKITGSLLLALSSVFALSACSSTGDRSGYVVEDRTPEALYADARQAMELGNFTKASQVLEALDSRYPFGPHKTQVQLDLIYAYYKLDDSASALANVDRFIRLNPTHPDIDYVYYMRGLVNMQADSYLFHDMLGIDRTDRDPSNAVAAFRDFETLVKSYPNSRYAPDAQRRMIMLKNRLAEFSLKVAEYYVTMEAWVGAANRAQQVLETYPGTPATERALEIMITSYDELGQEAMRDHSVSVLKATFPDNRVASRY</sequence>
<evidence type="ECO:0000256" key="4">
    <source>
        <dbReference type="ARBA" id="ARBA00023237"/>
    </source>
</evidence>
<dbReference type="CDD" id="cd15830">
    <property type="entry name" value="BamD"/>
    <property type="match status" value="1"/>
</dbReference>
<dbReference type="InterPro" id="IPR011990">
    <property type="entry name" value="TPR-like_helical_dom_sf"/>
</dbReference>
<feature type="domain" description="Outer membrane lipoprotein BamD-like" evidence="8">
    <location>
        <begin position="34"/>
        <end position="239"/>
    </location>
</feature>
<reference evidence="9 10" key="1">
    <citation type="journal article" date="2010" name="Stand. Genomic Sci.">
        <title>Complete genome sequence of Ferrimonas balearica type strain (PAT).</title>
        <authorList>
            <person name="Nolan M."/>
            <person name="Sikorski J."/>
            <person name="Davenport K."/>
            <person name="Lucas S."/>
            <person name="Glavina Del Rio T."/>
            <person name="Tice H."/>
            <person name="Cheng J."/>
            <person name="Goodwin L."/>
            <person name="Pitluck S."/>
            <person name="Liolios K."/>
            <person name="Ivanova N."/>
            <person name="Mavromatis K."/>
            <person name="Ovchinnikova G."/>
            <person name="Pati A."/>
            <person name="Chen A."/>
            <person name="Palaniappan K."/>
            <person name="Land M."/>
            <person name="Hauser L."/>
            <person name="Chang Y."/>
            <person name="Jeffries C."/>
            <person name="Tapia R."/>
            <person name="Brettin T."/>
            <person name="Detter J."/>
            <person name="Han C."/>
            <person name="Yasawong M."/>
            <person name="Rohde M."/>
            <person name="Tindall B."/>
            <person name="Goker M."/>
            <person name="Woyke T."/>
            <person name="Bristow J."/>
            <person name="Eisen J."/>
            <person name="Markowitz V."/>
            <person name="Hugenholtz P."/>
            <person name="Kyrpides N."/>
            <person name="Klenk H."/>
            <person name="Lapidus A."/>
        </authorList>
    </citation>
    <scope>NUCLEOTIDE SEQUENCE [LARGE SCALE GENOMIC DNA]</scope>
    <source>
        <strain evidence="10">DSM 9799 / CCM 4581 / KCTC 23876 / PAT</strain>
    </source>
</reference>
<dbReference type="GO" id="GO:0043165">
    <property type="term" value="P:Gram-negative-bacterium-type cell outer membrane assembly"/>
    <property type="evidence" value="ECO:0007669"/>
    <property type="project" value="UniProtKB-UniRule"/>
</dbReference>
<dbReference type="KEGG" id="fbl:Fbal_0799"/>
<dbReference type="Pfam" id="PF13525">
    <property type="entry name" value="YfiO"/>
    <property type="match status" value="1"/>
</dbReference>
<name>E1SSG8_FERBD</name>
<dbReference type="eggNOG" id="COG4105">
    <property type="taxonomic scope" value="Bacteria"/>
</dbReference>
<evidence type="ECO:0000256" key="2">
    <source>
        <dbReference type="ARBA" id="ARBA00023136"/>
    </source>
</evidence>
<comment type="subunit">
    <text evidence="6">Part of the Bam complex.</text>
</comment>
<evidence type="ECO:0000259" key="8">
    <source>
        <dbReference type="Pfam" id="PF13525"/>
    </source>
</evidence>
<evidence type="ECO:0000256" key="7">
    <source>
        <dbReference type="SAM" id="SignalP"/>
    </source>
</evidence>
<evidence type="ECO:0000313" key="9">
    <source>
        <dbReference type="EMBL" id="ADN75008.1"/>
    </source>
</evidence>
<dbReference type="PROSITE" id="PS51257">
    <property type="entry name" value="PROKAR_LIPOPROTEIN"/>
    <property type="match status" value="1"/>
</dbReference>
<comment type="function">
    <text evidence="6">Part of the outer membrane protein assembly complex, which is involved in assembly and insertion of beta-barrel proteins into the outer membrane.</text>
</comment>
<organism evidence="9 10">
    <name type="scientific">Ferrimonas balearica (strain DSM 9799 / CCM 4581 / KCTC 23876 / PAT)</name>
    <dbReference type="NCBI Taxonomy" id="550540"/>
    <lineage>
        <taxon>Bacteria</taxon>
        <taxon>Pseudomonadati</taxon>
        <taxon>Pseudomonadota</taxon>
        <taxon>Gammaproteobacteria</taxon>
        <taxon>Alteromonadales</taxon>
        <taxon>Ferrimonadaceae</taxon>
        <taxon>Ferrimonas</taxon>
    </lineage>
</organism>
<dbReference type="NCBIfam" id="TIGR03302">
    <property type="entry name" value="OM_YfiO"/>
    <property type="match status" value="1"/>
</dbReference>
<dbReference type="EMBL" id="CP002209">
    <property type="protein sequence ID" value="ADN75008.1"/>
    <property type="molecule type" value="Genomic_DNA"/>
</dbReference>
<protein>
    <recommendedName>
        <fullName evidence="6">Outer membrane protein assembly factor BamD</fullName>
    </recommendedName>
</protein>
<evidence type="ECO:0000256" key="6">
    <source>
        <dbReference type="HAMAP-Rule" id="MF_00922"/>
    </source>
</evidence>
<dbReference type="InterPro" id="IPR039565">
    <property type="entry name" value="BamD-like"/>
</dbReference>